<reference evidence="1" key="2">
    <citation type="journal article" date="2015" name="Fish Shellfish Immunol.">
        <title>Early steps in the European eel (Anguilla anguilla)-Vibrio vulnificus interaction in the gills: Role of the RtxA13 toxin.</title>
        <authorList>
            <person name="Callol A."/>
            <person name="Pajuelo D."/>
            <person name="Ebbesson L."/>
            <person name="Teles M."/>
            <person name="MacKenzie S."/>
            <person name="Amaro C."/>
        </authorList>
    </citation>
    <scope>NUCLEOTIDE SEQUENCE</scope>
</reference>
<evidence type="ECO:0000313" key="1">
    <source>
        <dbReference type="EMBL" id="JAH52567.1"/>
    </source>
</evidence>
<protein>
    <submittedName>
        <fullName evidence="1">Uncharacterized protein</fullName>
    </submittedName>
</protein>
<dbReference type="EMBL" id="GBXM01056010">
    <property type="protein sequence ID" value="JAH52567.1"/>
    <property type="molecule type" value="Transcribed_RNA"/>
</dbReference>
<reference evidence="1" key="1">
    <citation type="submission" date="2014-11" db="EMBL/GenBank/DDBJ databases">
        <authorList>
            <person name="Amaro Gonzalez C."/>
        </authorList>
    </citation>
    <scope>NUCLEOTIDE SEQUENCE</scope>
</reference>
<organism evidence="1">
    <name type="scientific">Anguilla anguilla</name>
    <name type="common">European freshwater eel</name>
    <name type="synonym">Muraena anguilla</name>
    <dbReference type="NCBI Taxonomy" id="7936"/>
    <lineage>
        <taxon>Eukaryota</taxon>
        <taxon>Metazoa</taxon>
        <taxon>Chordata</taxon>
        <taxon>Craniata</taxon>
        <taxon>Vertebrata</taxon>
        <taxon>Euteleostomi</taxon>
        <taxon>Actinopterygii</taxon>
        <taxon>Neopterygii</taxon>
        <taxon>Teleostei</taxon>
        <taxon>Anguilliformes</taxon>
        <taxon>Anguillidae</taxon>
        <taxon>Anguilla</taxon>
    </lineage>
</organism>
<proteinExistence type="predicted"/>
<sequence>MLAVAQALWNYSLLWLLVRKS</sequence>
<name>A0A0E9TGH5_ANGAN</name>
<accession>A0A0E9TGH5</accession>
<dbReference type="AlphaFoldDB" id="A0A0E9TGH5"/>